<sequence>MSMGVYLGLMTLWKTWSRDQDRLWTATVLAAAYYITQFSAYYYPGATAWDPPQHFSVPHIHLYVVVPMLSLVALAQVLERWRLSGIDERGRKAFTTLLRGGLFGDLALTARFRRTEGYETEGQGSYTGVAGIGWRSSLQSRGYDHANLVKQAKTKPKYVAGGKRKGKRAQWEAEVYQFWAHKHVEACDTVHLLEVDRREDSPRPDFTHDVALLFMEATFGPLNGSVTQDHHSSPDTRYRAILPLALLDAFDLPGSQPLSALSGPLKTIPFNSAIPTRSSIMLSPNHAPRLLRGTVVGRTHDNGKQLGSSLLLSGRDKGWRLPSAINNTMTAKGWSPETNPFVTLDVRADYHPHNIAGILQRELRPHYEHAGHISLQLFYYAGPTSTIESVWLPYESIHRPHEYQAAMAAQTIYEAAYEEVIPSNRRIESLSGISFEGRELGPEILRDVASHCLFCPESFGLEGDKVKLRLHLNDPKTPCGRKWRALPYAGKGSGEKASLNHRPFICEAEGCSQPFLRRNHFVNHLRGNASCLAANLCWIPHV</sequence>
<proteinExistence type="predicted"/>
<organism evidence="1 2">
    <name type="scientific">Elasticomyces elasticus</name>
    <dbReference type="NCBI Taxonomy" id="574655"/>
    <lineage>
        <taxon>Eukaryota</taxon>
        <taxon>Fungi</taxon>
        <taxon>Dikarya</taxon>
        <taxon>Ascomycota</taxon>
        <taxon>Pezizomycotina</taxon>
        <taxon>Dothideomycetes</taxon>
        <taxon>Dothideomycetidae</taxon>
        <taxon>Mycosphaerellales</taxon>
        <taxon>Teratosphaeriaceae</taxon>
        <taxon>Elasticomyces</taxon>
    </lineage>
</organism>
<dbReference type="Proteomes" id="UP001310594">
    <property type="component" value="Unassembled WGS sequence"/>
</dbReference>
<name>A0AAN7VTG4_9PEZI</name>
<dbReference type="Pfam" id="PF20345">
    <property type="entry name" value="DUF6640"/>
    <property type="match status" value="1"/>
</dbReference>
<dbReference type="EMBL" id="JAVRQU010000005">
    <property type="protein sequence ID" value="KAK5702802.1"/>
    <property type="molecule type" value="Genomic_DNA"/>
</dbReference>
<dbReference type="AlphaFoldDB" id="A0AAN7VTG4"/>
<protein>
    <submittedName>
        <fullName evidence="1">Uncharacterized protein</fullName>
    </submittedName>
</protein>
<accession>A0AAN7VTG4</accession>
<evidence type="ECO:0000313" key="1">
    <source>
        <dbReference type="EMBL" id="KAK5702802.1"/>
    </source>
</evidence>
<evidence type="ECO:0000313" key="2">
    <source>
        <dbReference type="Proteomes" id="UP001310594"/>
    </source>
</evidence>
<comment type="caution">
    <text evidence="1">The sequence shown here is derived from an EMBL/GenBank/DDBJ whole genome shotgun (WGS) entry which is preliminary data.</text>
</comment>
<reference evidence="1" key="1">
    <citation type="submission" date="2023-08" db="EMBL/GenBank/DDBJ databases">
        <title>Black Yeasts Isolated from many extreme environments.</title>
        <authorList>
            <person name="Coleine C."/>
            <person name="Stajich J.E."/>
            <person name="Selbmann L."/>
        </authorList>
    </citation>
    <scope>NUCLEOTIDE SEQUENCE</scope>
    <source>
        <strain evidence="1">CCFEE 5810</strain>
    </source>
</reference>
<gene>
    <name evidence="1" type="ORF">LTR97_003748</name>
</gene>
<dbReference type="InterPro" id="IPR046580">
    <property type="entry name" value="DUF6640"/>
</dbReference>